<dbReference type="AlphaFoldDB" id="A0A1L7CD38"/>
<keyword evidence="1" id="KW-0472">Membrane</keyword>
<feature type="transmembrane region" description="Helical" evidence="1">
    <location>
        <begin position="63"/>
        <end position="83"/>
    </location>
</feature>
<accession>A0A1L7CD38</accession>
<organism evidence="2 3">
    <name type="scientific">Corynebacterium aquilae DSM 44791</name>
    <dbReference type="NCBI Taxonomy" id="1431546"/>
    <lineage>
        <taxon>Bacteria</taxon>
        <taxon>Bacillati</taxon>
        <taxon>Actinomycetota</taxon>
        <taxon>Actinomycetes</taxon>
        <taxon>Mycobacteriales</taxon>
        <taxon>Corynebacteriaceae</taxon>
        <taxon>Corynebacterium</taxon>
    </lineage>
</organism>
<keyword evidence="1" id="KW-0812">Transmembrane</keyword>
<dbReference type="Proteomes" id="UP000185478">
    <property type="component" value="Chromosome"/>
</dbReference>
<sequence length="120" mass="13031">MNDTAIRHRWALLVTTLTAAIALLSMTSSASNNLITLSFILVGVGDLLIIYRNAKNPKNPPTAFYGLTATAVLAVLLGILTDLGDATRLLIIGFSFVVFFIISFVLWGYVTDAERDTRTP</sequence>
<reference evidence="2 3" key="1">
    <citation type="submission" date="2014-08" db="EMBL/GenBank/DDBJ databases">
        <title>Complete genome sequence of Corynebacterium aquilae S-613T(T) (=DSM 44791(T)), isolated from the choana of a healthy golden eagle.</title>
        <authorList>
            <person name="Ruckert C."/>
            <person name="Albersmeier A."/>
            <person name="Winkler A."/>
            <person name="Kalinowski J."/>
        </authorList>
    </citation>
    <scope>NUCLEOTIDE SEQUENCE [LARGE SCALE GENOMIC DNA]</scope>
    <source>
        <strain evidence="2 3">S-613</strain>
    </source>
</reference>
<protein>
    <submittedName>
        <fullName evidence="2">Uncharacterized protein</fullName>
    </submittedName>
</protein>
<dbReference type="EMBL" id="CP009245">
    <property type="protein sequence ID" value="APT83759.1"/>
    <property type="molecule type" value="Genomic_DNA"/>
</dbReference>
<keyword evidence="3" id="KW-1185">Reference proteome</keyword>
<name>A0A1L7CD38_9CORY</name>
<feature type="transmembrane region" description="Helical" evidence="1">
    <location>
        <begin position="89"/>
        <end position="110"/>
    </location>
</feature>
<feature type="transmembrane region" description="Helical" evidence="1">
    <location>
        <begin position="34"/>
        <end position="51"/>
    </location>
</feature>
<keyword evidence="1" id="KW-1133">Transmembrane helix</keyword>
<dbReference type="RefSeq" id="WP_075724169.1">
    <property type="nucleotide sequence ID" value="NZ_CP009245.1"/>
</dbReference>
<gene>
    <name evidence="2" type="ORF">CAQU_00125</name>
</gene>
<dbReference type="KEGG" id="caqu:CAQU_00125"/>
<evidence type="ECO:0000313" key="2">
    <source>
        <dbReference type="EMBL" id="APT83759.1"/>
    </source>
</evidence>
<evidence type="ECO:0000256" key="1">
    <source>
        <dbReference type="SAM" id="Phobius"/>
    </source>
</evidence>
<proteinExistence type="predicted"/>
<evidence type="ECO:0000313" key="3">
    <source>
        <dbReference type="Proteomes" id="UP000185478"/>
    </source>
</evidence>
<feature type="transmembrane region" description="Helical" evidence="1">
    <location>
        <begin position="10"/>
        <end position="28"/>
    </location>
</feature>